<evidence type="ECO:0000256" key="4">
    <source>
        <dbReference type="SAM" id="MobiDB-lite"/>
    </source>
</evidence>
<evidence type="ECO:0000256" key="2">
    <source>
        <dbReference type="ARBA" id="ARBA00022833"/>
    </source>
</evidence>
<keyword evidence="1 3" id="KW-0863">Zinc-finger</keyword>
<keyword evidence="7" id="KW-1185">Reference proteome</keyword>
<dbReference type="AlphaFoldDB" id="A0ABD2M0W6"/>
<evidence type="ECO:0000256" key="3">
    <source>
        <dbReference type="PROSITE-ProRule" id="PRU00175"/>
    </source>
</evidence>
<comment type="caution">
    <text evidence="6">The sequence shown here is derived from an EMBL/GenBank/DDBJ whole genome shotgun (WGS) entry which is preliminary data.</text>
</comment>
<proteinExistence type="predicted"/>
<evidence type="ECO:0000313" key="6">
    <source>
        <dbReference type="EMBL" id="KAL3121147.1"/>
    </source>
</evidence>
<accession>A0ABD2M0W6</accession>
<sequence>MVSAAHHDKRLNPRISSKKTSAIAQQRDKCALCTRNVTARTEQIGRCGHKLHYVCLMRMLHTANECLNCGETFDDTEDEDNETTRRMKIMNDCDDEELMMMNERCDDELSLMMMNGRLRC</sequence>
<dbReference type="InterPro" id="IPR013083">
    <property type="entry name" value="Znf_RING/FYVE/PHD"/>
</dbReference>
<dbReference type="PROSITE" id="PS50089">
    <property type="entry name" value="ZF_RING_2"/>
    <property type="match status" value="1"/>
</dbReference>
<feature type="domain" description="RING-type" evidence="5">
    <location>
        <begin position="30"/>
        <end position="69"/>
    </location>
</feature>
<feature type="region of interest" description="Disordered" evidence="4">
    <location>
        <begin position="1"/>
        <end position="20"/>
    </location>
</feature>
<dbReference type="EMBL" id="JBICBT010000199">
    <property type="protein sequence ID" value="KAL3121147.1"/>
    <property type="molecule type" value="Genomic_DNA"/>
</dbReference>
<evidence type="ECO:0000256" key="1">
    <source>
        <dbReference type="ARBA" id="ARBA00022771"/>
    </source>
</evidence>
<dbReference type="GO" id="GO:0008270">
    <property type="term" value="F:zinc ion binding"/>
    <property type="evidence" value="ECO:0007669"/>
    <property type="project" value="UniProtKB-KW"/>
</dbReference>
<protein>
    <recommendedName>
        <fullName evidence="5">RING-type domain-containing protein</fullName>
    </recommendedName>
</protein>
<name>A0ABD2M0W6_9BILA</name>
<evidence type="ECO:0000313" key="7">
    <source>
        <dbReference type="Proteomes" id="UP001620626"/>
    </source>
</evidence>
<dbReference type="InterPro" id="IPR001841">
    <property type="entry name" value="Znf_RING"/>
</dbReference>
<reference evidence="6 7" key="1">
    <citation type="submission" date="2024-10" db="EMBL/GenBank/DDBJ databases">
        <authorList>
            <person name="Kim D."/>
        </authorList>
    </citation>
    <scope>NUCLEOTIDE SEQUENCE [LARGE SCALE GENOMIC DNA]</scope>
    <source>
        <strain evidence="6">BH-2024</strain>
    </source>
</reference>
<evidence type="ECO:0000259" key="5">
    <source>
        <dbReference type="PROSITE" id="PS50089"/>
    </source>
</evidence>
<dbReference type="Gene3D" id="3.30.40.10">
    <property type="entry name" value="Zinc/RING finger domain, C3HC4 (zinc finger)"/>
    <property type="match status" value="1"/>
</dbReference>
<keyword evidence="1 3" id="KW-0479">Metal-binding</keyword>
<dbReference type="Proteomes" id="UP001620626">
    <property type="component" value="Unassembled WGS sequence"/>
</dbReference>
<gene>
    <name evidence="6" type="ORF">niasHT_006052</name>
</gene>
<dbReference type="SUPFAM" id="SSF57850">
    <property type="entry name" value="RING/U-box"/>
    <property type="match status" value="1"/>
</dbReference>
<keyword evidence="2" id="KW-0862">Zinc</keyword>
<dbReference type="Pfam" id="PF13639">
    <property type="entry name" value="zf-RING_2"/>
    <property type="match status" value="1"/>
</dbReference>
<organism evidence="6 7">
    <name type="scientific">Heterodera trifolii</name>
    <dbReference type="NCBI Taxonomy" id="157864"/>
    <lineage>
        <taxon>Eukaryota</taxon>
        <taxon>Metazoa</taxon>
        <taxon>Ecdysozoa</taxon>
        <taxon>Nematoda</taxon>
        <taxon>Chromadorea</taxon>
        <taxon>Rhabditida</taxon>
        <taxon>Tylenchina</taxon>
        <taxon>Tylenchomorpha</taxon>
        <taxon>Tylenchoidea</taxon>
        <taxon>Heteroderidae</taxon>
        <taxon>Heteroderinae</taxon>
        <taxon>Heterodera</taxon>
    </lineage>
</organism>